<evidence type="ECO:0000256" key="2">
    <source>
        <dbReference type="ARBA" id="ARBA00022692"/>
    </source>
</evidence>
<evidence type="ECO:0000313" key="12">
    <source>
        <dbReference type="EMBL" id="KAK4488630.1"/>
    </source>
</evidence>
<evidence type="ECO:0000256" key="4">
    <source>
        <dbReference type="ARBA" id="ARBA00022771"/>
    </source>
</evidence>
<keyword evidence="3" id="KW-0479">Metal-binding</keyword>
<dbReference type="Gene3D" id="3.30.40.10">
    <property type="entry name" value="Zinc/RING finger domain, C3HC4 (zinc finger)"/>
    <property type="match status" value="1"/>
</dbReference>
<reference evidence="12 13" key="1">
    <citation type="journal article" date="2023" name="bioRxiv">
        <title>Genome report: Whole genome sequence and annotation of Penstemon davidsonii.</title>
        <authorList>
            <person name="Ostevik K.L."/>
            <person name="Alabady M."/>
            <person name="Zhang M."/>
            <person name="Rausher M.D."/>
        </authorList>
    </citation>
    <scope>NUCLEOTIDE SEQUENCE [LARGE SCALE GENOMIC DNA]</scope>
    <source>
        <strain evidence="12">DNT005</strain>
        <tissue evidence="12">Whole leaf</tissue>
    </source>
</reference>
<keyword evidence="13" id="KW-1185">Reference proteome</keyword>
<dbReference type="Pfam" id="PF13639">
    <property type="entry name" value="zf-RING_2"/>
    <property type="match status" value="1"/>
</dbReference>
<evidence type="ECO:0000256" key="7">
    <source>
        <dbReference type="ARBA" id="ARBA00023136"/>
    </source>
</evidence>
<keyword evidence="6 10" id="KW-1133">Transmembrane helix</keyword>
<evidence type="ECO:0000313" key="13">
    <source>
        <dbReference type="Proteomes" id="UP001291926"/>
    </source>
</evidence>
<dbReference type="InterPro" id="IPR001841">
    <property type="entry name" value="Znf_RING"/>
</dbReference>
<dbReference type="Proteomes" id="UP001291926">
    <property type="component" value="Unassembled WGS sequence"/>
</dbReference>
<organism evidence="12 13">
    <name type="scientific">Penstemon davidsonii</name>
    <dbReference type="NCBI Taxonomy" id="160366"/>
    <lineage>
        <taxon>Eukaryota</taxon>
        <taxon>Viridiplantae</taxon>
        <taxon>Streptophyta</taxon>
        <taxon>Embryophyta</taxon>
        <taxon>Tracheophyta</taxon>
        <taxon>Spermatophyta</taxon>
        <taxon>Magnoliopsida</taxon>
        <taxon>eudicotyledons</taxon>
        <taxon>Gunneridae</taxon>
        <taxon>Pentapetalae</taxon>
        <taxon>asterids</taxon>
        <taxon>lamiids</taxon>
        <taxon>Lamiales</taxon>
        <taxon>Plantaginaceae</taxon>
        <taxon>Cheloneae</taxon>
        <taxon>Penstemon</taxon>
    </lineage>
</organism>
<dbReference type="EMBL" id="JAYDYQ010001088">
    <property type="protein sequence ID" value="KAK4488630.1"/>
    <property type="molecule type" value="Genomic_DNA"/>
</dbReference>
<evidence type="ECO:0000256" key="9">
    <source>
        <dbReference type="PROSITE-ProRule" id="PRU00175"/>
    </source>
</evidence>
<sequence length="129" mass="14208">MTSVYDPQDLPPHVDTTTKSSSTSIIVVVVVIASAAILSIIINRLLRRFRMLDASANDASNELASVVIKDNNNNGECTVCLSEFEPNEQLRFLPCSHVFHAECVDSWLLTSRTCPLCRNAVPDEDEMLG</sequence>
<dbReference type="SMART" id="SM00184">
    <property type="entry name" value="RING"/>
    <property type="match status" value="1"/>
</dbReference>
<keyword evidence="5" id="KW-0862">Zinc</keyword>
<keyword evidence="7 10" id="KW-0472">Membrane</keyword>
<evidence type="ECO:0000256" key="8">
    <source>
        <dbReference type="ARBA" id="ARBA00024209"/>
    </source>
</evidence>
<protein>
    <recommendedName>
        <fullName evidence="11">RING-type domain-containing protein</fullName>
    </recommendedName>
</protein>
<evidence type="ECO:0000256" key="5">
    <source>
        <dbReference type="ARBA" id="ARBA00022833"/>
    </source>
</evidence>
<dbReference type="PANTHER" id="PTHR46539">
    <property type="entry name" value="E3 UBIQUITIN-PROTEIN LIGASE ATL42"/>
    <property type="match status" value="1"/>
</dbReference>
<dbReference type="PANTHER" id="PTHR46539:SF1">
    <property type="entry name" value="E3 UBIQUITIN-PROTEIN LIGASE ATL42"/>
    <property type="match status" value="1"/>
</dbReference>
<dbReference type="PROSITE" id="PS50089">
    <property type="entry name" value="ZF_RING_2"/>
    <property type="match status" value="1"/>
</dbReference>
<evidence type="ECO:0000256" key="3">
    <source>
        <dbReference type="ARBA" id="ARBA00022723"/>
    </source>
</evidence>
<evidence type="ECO:0000256" key="10">
    <source>
        <dbReference type="SAM" id="Phobius"/>
    </source>
</evidence>
<gene>
    <name evidence="12" type="ORF">RD792_004399</name>
</gene>
<accession>A0ABR0DH97</accession>
<feature type="domain" description="RING-type" evidence="11">
    <location>
        <begin position="77"/>
        <end position="118"/>
    </location>
</feature>
<dbReference type="InterPro" id="IPR013083">
    <property type="entry name" value="Znf_RING/FYVE/PHD"/>
</dbReference>
<feature type="transmembrane region" description="Helical" evidence="10">
    <location>
        <begin position="20"/>
        <end position="42"/>
    </location>
</feature>
<proteinExistence type="inferred from homology"/>
<comment type="caution">
    <text evidence="12">The sequence shown here is derived from an EMBL/GenBank/DDBJ whole genome shotgun (WGS) entry which is preliminary data.</text>
</comment>
<keyword evidence="4 9" id="KW-0863">Zinc-finger</keyword>
<keyword evidence="2 10" id="KW-0812">Transmembrane</keyword>
<evidence type="ECO:0000259" key="11">
    <source>
        <dbReference type="PROSITE" id="PS50089"/>
    </source>
</evidence>
<name>A0ABR0DH97_9LAMI</name>
<comment type="subcellular location">
    <subcellularLocation>
        <location evidence="1">Membrane</location>
    </subcellularLocation>
</comment>
<evidence type="ECO:0000256" key="1">
    <source>
        <dbReference type="ARBA" id="ARBA00004370"/>
    </source>
</evidence>
<dbReference type="SUPFAM" id="SSF57850">
    <property type="entry name" value="RING/U-box"/>
    <property type="match status" value="1"/>
</dbReference>
<comment type="similarity">
    <text evidence="8">Belongs to the RING-type zinc finger family. ATL subfamily.</text>
</comment>
<evidence type="ECO:0000256" key="6">
    <source>
        <dbReference type="ARBA" id="ARBA00022989"/>
    </source>
</evidence>